<dbReference type="Proteomes" id="UP000199387">
    <property type="component" value="Unassembled WGS sequence"/>
</dbReference>
<dbReference type="RefSeq" id="WP_091567124.1">
    <property type="nucleotide sequence ID" value="NZ_FMZA01000005.1"/>
</dbReference>
<dbReference type="InterPro" id="IPR011059">
    <property type="entry name" value="Metal-dep_hydrolase_composite"/>
</dbReference>
<dbReference type="STRING" id="1236220.SAMN04488112_10517"/>
<name>A0A1G6K344_9BACL</name>
<sequence length="83" mass="9417">MHLNLRAMVRYGMTPDGVLRTVTYLPVKKMGVAEDLGTNERGKLADFVFVTGNPQEANHVQKVMKNGWIHTVDDMLAPYRKDE</sequence>
<dbReference type="GO" id="GO:0016810">
    <property type="term" value="F:hydrolase activity, acting on carbon-nitrogen (but not peptide) bonds"/>
    <property type="evidence" value="ECO:0007669"/>
    <property type="project" value="InterPro"/>
</dbReference>
<dbReference type="OrthoDB" id="9797498at2"/>
<dbReference type="SUPFAM" id="SSF51338">
    <property type="entry name" value="Composite domain of metallo-dependent hydrolases"/>
    <property type="match status" value="1"/>
</dbReference>
<evidence type="ECO:0000259" key="1">
    <source>
        <dbReference type="Pfam" id="PF01979"/>
    </source>
</evidence>
<dbReference type="InterPro" id="IPR006680">
    <property type="entry name" value="Amidohydro-rel"/>
</dbReference>
<accession>A0A1G6K344</accession>
<evidence type="ECO:0000313" key="2">
    <source>
        <dbReference type="EMBL" id="SDC24706.1"/>
    </source>
</evidence>
<dbReference type="EMBL" id="FMZA01000005">
    <property type="protein sequence ID" value="SDC24706.1"/>
    <property type="molecule type" value="Genomic_DNA"/>
</dbReference>
<reference evidence="2 3" key="1">
    <citation type="submission" date="2016-10" db="EMBL/GenBank/DDBJ databases">
        <authorList>
            <person name="de Groot N.N."/>
        </authorList>
    </citation>
    <scope>NUCLEOTIDE SEQUENCE [LARGE SCALE GENOMIC DNA]</scope>
    <source>
        <strain evidence="2 3">DSM 45514</strain>
    </source>
</reference>
<dbReference type="Gene3D" id="3.20.20.140">
    <property type="entry name" value="Metal-dependent hydrolases"/>
    <property type="match status" value="1"/>
</dbReference>
<dbReference type="Pfam" id="PF01979">
    <property type="entry name" value="Amidohydro_1"/>
    <property type="match status" value="1"/>
</dbReference>
<proteinExistence type="predicted"/>
<feature type="domain" description="Amidohydrolase-related" evidence="1">
    <location>
        <begin position="5"/>
        <end position="72"/>
    </location>
</feature>
<protein>
    <submittedName>
        <fullName evidence="2">Amidohydrolase family protein</fullName>
    </submittedName>
</protein>
<dbReference type="AlphaFoldDB" id="A0A1G6K344"/>
<organism evidence="2 3">
    <name type="scientific">Melghirimyces thermohalophilus</name>
    <dbReference type="NCBI Taxonomy" id="1236220"/>
    <lineage>
        <taxon>Bacteria</taxon>
        <taxon>Bacillati</taxon>
        <taxon>Bacillota</taxon>
        <taxon>Bacilli</taxon>
        <taxon>Bacillales</taxon>
        <taxon>Thermoactinomycetaceae</taxon>
        <taxon>Melghirimyces</taxon>
    </lineage>
</organism>
<keyword evidence="3" id="KW-1185">Reference proteome</keyword>
<gene>
    <name evidence="2" type="ORF">SAMN04488112_10517</name>
</gene>
<keyword evidence="2" id="KW-0378">Hydrolase</keyword>
<dbReference type="Gene3D" id="2.30.40.10">
    <property type="entry name" value="Urease, subunit C, domain 1"/>
    <property type="match status" value="1"/>
</dbReference>
<evidence type="ECO:0000313" key="3">
    <source>
        <dbReference type="Proteomes" id="UP000199387"/>
    </source>
</evidence>